<dbReference type="InterPro" id="IPR014966">
    <property type="entry name" value="FRG-dom"/>
</dbReference>
<dbReference type="SMART" id="SM00901">
    <property type="entry name" value="FRG"/>
    <property type="match status" value="1"/>
</dbReference>
<dbReference type="Proteomes" id="UP000650605">
    <property type="component" value="Unassembled WGS sequence"/>
</dbReference>
<gene>
    <name evidence="2" type="ORF">JDW19_14165</name>
    <name evidence="3" type="ORF">QDS18_23675</name>
</gene>
<dbReference type="AlphaFoldDB" id="A0A8I1ITG1"/>
<reference evidence="3" key="2">
    <citation type="submission" date="2023-04" db="EMBL/GenBank/DDBJ databases">
        <title>Uncovering the Secrets of Slow-Growing Bacteria in Tropical Savanna Soil through Cultivation and Genomic Analysis.</title>
        <authorList>
            <person name="Goncalves O.S."/>
            <person name="Santana M.F."/>
        </authorList>
    </citation>
    <scope>NUCLEOTIDE SEQUENCE</scope>
    <source>
        <strain evidence="3">ANTI</strain>
    </source>
</reference>
<dbReference type="EMBL" id="JAEHFQ010000007">
    <property type="protein sequence ID" value="MBM0634258.1"/>
    <property type="molecule type" value="Genomic_DNA"/>
</dbReference>
<reference evidence="2" key="1">
    <citation type="submission" date="2020-12" db="EMBL/GenBank/DDBJ databases">
        <title>Paenibacillus polymyxa LMG 27872: a double-edged sword.</title>
        <authorList>
            <person name="Langendries S."/>
            <person name="Garcia Mendez S."/>
            <person name="Beirinckx S."/>
            <person name="Viaene T."/>
            <person name="Baeyen S."/>
            <person name="Goeminne G."/>
            <person name="Willems A."/>
            <person name="Debode J."/>
            <person name="Goormachtig S."/>
        </authorList>
    </citation>
    <scope>NUCLEOTIDE SEQUENCE</scope>
    <source>
        <strain evidence="2">LMG 27872</strain>
    </source>
</reference>
<evidence type="ECO:0000313" key="3">
    <source>
        <dbReference type="EMBL" id="MDH2333873.1"/>
    </source>
</evidence>
<dbReference type="Proteomes" id="UP001229409">
    <property type="component" value="Unassembled WGS sequence"/>
</dbReference>
<comment type="caution">
    <text evidence="2">The sequence shown here is derived from an EMBL/GenBank/DDBJ whole genome shotgun (WGS) entry which is preliminary data.</text>
</comment>
<sequence>MVGTNTVPAVSIIPPVTSIIDYLEKVQNLYSGKDLLWFRGQGKDYERLVPKLVRQENGLRLEESIYFRFQSRAIPLLDKVPSSYFEWLFVMQHYGIPTRLLDWTSDALIALSFAVMNRIEGQDYNAVVYCLEPYKLNNEFTRTHQKPEKFIPNIIMEEVVNIFSLRGNNHYRFPLACVGPLNNIRIVAQKGAFTIFPARPNEEHSLKHLTELGDFITTIEIDKNFIAQIQDELRKLGLTQNSIYPSLENLSSEISKEFNLY</sequence>
<dbReference type="EMBL" id="JARVWT010000013">
    <property type="protein sequence ID" value="MDH2333873.1"/>
    <property type="molecule type" value="Genomic_DNA"/>
</dbReference>
<proteinExistence type="predicted"/>
<organism evidence="2 4">
    <name type="scientific">Paenibacillus polymyxa</name>
    <name type="common">Bacillus polymyxa</name>
    <dbReference type="NCBI Taxonomy" id="1406"/>
    <lineage>
        <taxon>Bacteria</taxon>
        <taxon>Bacillati</taxon>
        <taxon>Bacillota</taxon>
        <taxon>Bacilli</taxon>
        <taxon>Bacillales</taxon>
        <taxon>Paenibacillaceae</taxon>
        <taxon>Paenibacillus</taxon>
    </lineage>
</organism>
<feature type="domain" description="FRG" evidence="1">
    <location>
        <begin position="32"/>
        <end position="129"/>
    </location>
</feature>
<dbReference type="RefSeq" id="WP_164964585.1">
    <property type="nucleotide sequence ID" value="NZ_JAEHFQ010000007.1"/>
</dbReference>
<protein>
    <submittedName>
        <fullName evidence="2">FRG domain-containing protein</fullName>
    </submittedName>
</protein>
<name>A0A8I1ITG1_PAEPO</name>
<evidence type="ECO:0000259" key="1">
    <source>
        <dbReference type="SMART" id="SM00901"/>
    </source>
</evidence>
<evidence type="ECO:0000313" key="4">
    <source>
        <dbReference type="Proteomes" id="UP000650605"/>
    </source>
</evidence>
<accession>A0A8I1ITG1</accession>
<dbReference type="Pfam" id="PF08867">
    <property type="entry name" value="FRG"/>
    <property type="match status" value="1"/>
</dbReference>
<evidence type="ECO:0000313" key="2">
    <source>
        <dbReference type="EMBL" id="MBM0634258.1"/>
    </source>
</evidence>